<keyword evidence="4" id="KW-0812">Transmembrane</keyword>
<feature type="compositionally biased region" description="Low complexity" evidence="3">
    <location>
        <begin position="536"/>
        <end position="545"/>
    </location>
</feature>
<evidence type="ECO:0000256" key="1">
    <source>
        <dbReference type="ARBA" id="ARBA00022737"/>
    </source>
</evidence>
<dbReference type="PANTHER" id="PTHR44170:SF6">
    <property type="entry name" value="CONTACTIN"/>
    <property type="match status" value="1"/>
</dbReference>
<dbReference type="Pfam" id="PF00041">
    <property type="entry name" value="fn3"/>
    <property type="match status" value="1"/>
</dbReference>
<evidence type="ECO:0000259" key="6">
    <source>
        <dbReference type="PROSITE" id="PS50853"/>
    </source>
</evidence>
<dbReference type="PROSITE" id="PS50853">
    <property type="entry name" value="FN3"/>
    <property type="match status" value="1"/>
</dbReference>
<evidence type="ECO:0000256" key="4">
    <source>
        <dbReference type="SAM" id="Phobius"/>
    </source>
</evidence>
<keyword evidence="1" id="KW-0677">Repeat</keyword>
<feature type="region of interest" description="Disordered" evidence="3">
    <location>
        <begin position="668"/>
        <end position="690"/>
    </location>
</feature>
<protein>
    <submittedName>
        <fullName evidence="7">Neural cell adhesion molecule 1</fullName>
    </submittedName>
</protein>
<dbReference type="InterPro" id="IPR036179">
    <property type="entry name" value="Ig-like_dom_sf"/>
</dbReference>
<keyword evidence="4" id="KW-1133">Transmembrane helix</keyword>
<feature type="region of interest" description="Disordered" evidence="3">
    <location>
        <begin position="523"/>
        <end position="545"/>
    </location>
</feature>
<dbReference type="Pfam" id="PF13927">
    <property type="entry name" value="Ig_3"/>
    <property type="match status" value="1"/>
</dbReference>
<feature type="transmembrane region" description="Helical" evidence="4">
    <location>
        <begin position="490"/>
        <end position="519"/>
    </location>
</feature>
<evidence type="ECO:0000313" key="7">
    <source>
        <dbReference type="EMBL" id="CAI8043847.1"/>
    </source>
</evidence>
<reference evidence="7" key="1">
    <citation type="submission" date="2023-03" db="EMBL/GenBank/DDBJ databases">
        <authorList>
            <person name="Steffen K."/>
            <person name="Cardenas P."/>
        </authorList>
    </citation>
    <scope>NUCLEOTIDE SEQUENCE</scope>
</reference>
<comment type="caution">
    <text evidence="7">The sequence shown here is derived from an EMBL/GenBank/DDBJ whole genome shotgun (WGS) entry which is preliminary data.</text>
</comment>
<accession>A0AA35T9P0</accession>
<evidence type="ECO:0000313" key="8">
    <source>
        <dbReference type="Proteomes" id="UP001174909"/>
    </source>
</evidence>
<dbReference type="InterPro" id="IPR036116">
    <property type="entry name" value="FN3_sf"/>
</dbReference>
<name>A0AA35T9P0_GEOBA</name>
<dbReference type="Proteomes" id="UP001174909">
    <property type="component" value="Unassembled WGS sequence"/>
</dbReference>
<feature type="region of interest" description="Disordered" evidence="3">
    <location>
        <begin position="600"/>
        <end position="621"/>
    </location>
</feature>
<gene>
    <name evidence="7" type="ORF">GBAR_LOCUS24337</name>
</gene>
<evidence type="ECO:0000256" key="2">
    <source>
        <dbReference type="ARBA" id="ARBA00023157"/>
    </source>
</evidence>
<keyword evidence="2" id="KW-1015">Disulfide bond</keyword>
<dbReference type="Gene3D" id="2.60.40.10">
    <property type="entry name" value="Immunoglobulins"/>
    <property type="match status" value="3"/>
</dbReference>
<dbReference type="PROSITE" id="PS50835">
    <property type="entry name" value="IG_LIKE"/>
    <property type="match status" value="1"/>
</dbReference>
<proteinExistence type="predicted"/>
<organism evidence="7 8">
    <name type="scientific">Geodia barretti</name>
    <name type="common">Barrett's horny sponge</name>
    <dbReference type="NCBI Taxonomy" id="519541"/>
    <lineage>
        <taxon>Eukaryota</taxon>
        <taxon>Metazoa</taxon>
        <taxon>Porifera</taxon>
        <taxon>Demospongiae</taxon>
        <taxon>Heteroscleromorpha</taxon>
        <taxon>Tetractinellida</taxon>
        <taxon>Astrophorina</taxon>
        <taxon>Geodiidae</taxon>
        <taxon>Geodia</taxon>
    </lineage>
</organism>
<dbReference type="PANTHER" id="PTHR44170">
    <property type="entry name" value="PROTEIN SIDEKICK"/>
    <property type="match status" value="1"/>
</dbReference>
<dbReference type="EMBL" id="CASHTH010003360">
    <property type="protein sequence ID" value="CAI8043847.1"/>
    <property type="molecule type" value="Genomic_DNA"/>
</dbReference>
<dbReference type="CDD" id="cd00063">
    <property type="entry name" value="FN3"/>
    <property type="match status" value="1"/>
</dbReference>
<dbReference type="GO" id="GO:0016020">
    <property type="term" value="C:membrane"/>
    <property type="evidence" value="ECO:0007669"/>
    <property type="project" value="UniProtKB-SubCell"/>
</dbReference>
<dbReference type="InterPro" id="IPR007110">
    <property type="entry name" value="Ig-like_dom"/>
</dbReference>
<dbReference type="SMART" id="SM00409">
    <property type="entry name" value="IG"/>
    <property type="match status" value="2"/>
</dbReference>
<feature type="domain" description="Fibronectin type-III" evidence="6">
    <location>
        <begin position="170"/>
        <end position="261"/>
    </location>
</feature>
<sequence>MDMAEPGSPLAFPFPSQVSWTKDGEEVAGGSSTRVFNYSSIFIGSVQPSDSGLYVLSATNYQLNGGPLLGNATASLTLNVLSGANFSGPGSETVAVEEGESATLVCGTGLSGNPLPTLTWTDNNGRVATAGGRTSLSSSGEVVSLTLNSTTQNDTGYWNCSAQVYDGANVVGQPVGRDIRLVVVVLVWATLPLSSHVVRVREVGGEVEERTFDSSEGEANVTDLLPGTQYTFSVVAVSQFEDLLQATSPPSNSDNGTTNVTVPLVICQEPKVQDRELVISWRYTHTGGLNITSILVLYRYDSTTYAPLPSSGSGSSGSGSGLRGYYPPDTSVSMPLPVAGVTYYFRVMASNDEGSTTSDCPGFFLTTGIPFVPEQPEFISCSNDGVNLTLSTNYSGVGNTTLDSFQFILHVYSAANESVLGDAVVLPVMCSSDGGHCSETHLIPNLSLSSQSYNISVSGSNTFGSSGPSTVFTVPGDHICPDSSGSDGSIVLLIVLIGASVGGLILFGVLCVLAVSCVVRGRNNTSESPEENFKSPTYTPTTPVTVDLRPPIASNTLQLHGQDTFETYDNCITYEAVEEEQQTTFTPLTQEEALYQQRQEVETASEATPQKEEEEVEEEGAAMPDNDAAMYEAMVLEAGVDDDYEELTTPVYDVPRRAICEAPAYNNIGGNSNNGRPTVLYSPLSTSRLV</sequence>
<dbReference type="InterPro" id="IPR003598">
    <property type="entry name" value="Ig_sub2"/>
</dbReference>
<feature type="domain" description="Ig-like" evidence="5">
    <location>
        <begin position="89"/>
        <end position="171"/>
    </location>
</feature>
<dbReference type="InterPro" id="IPR003961">
    <property type="entry name" value="FN3_dom"/>
</dbReference>
<dbReference type="AlphaFoldDB" id="A0AA35T9P0"/>
<evidence type="ECO:0000256" key="3">
    <source>
        <dbReference type="SAM" id="MobiDB-lite"/>
    </source>
</evidence>
<dbReference type="SUPFAM" id="SSF48726">
    <property type="entry name" value="Immunoglobulin"/>
    <property type="match status" value="2"/>
</dbReference>
<dbReference type="GO" id="GO:0098609">
    <property type="term" value="P:cell-cell adhesion"/>
    <property type="evidence" value="ECO:0007669"/>
    <property type="project" value="TreeGrafter"/>
</dbReference>
<dbReference type="InterPro" id="IPR003599">
    <property type="entry name" value="Ig_sub"/>
</dbReference>
<keyword evidence="4" id="KW-0472">Membrane</keyword>
<evidence type="ECO:0000259" key="5">
    <source>
        <dbReference type="PROSITE" id="PS50835"/>
    </source>
</evidence>
<dbReference type="SMART" id="SM00408">
    <property type="entry name" value="IGc2"/>
    <property type="match status" value="2"/>
</dbReference>
<keyword evidence="8" id="KW-1185">Reference proteome</keyword>
<dbReference type="InterPro" id="IPR013783">
    <property type="entry name" value="Ig-like_fold"/>
</dbReference>
<dbReference type="SUPFAM" id="SSF49265">
    <property type="entry name" value="Fibronectin type III"/>
    <property type="match status" value="1"/>
</dbReference>